<sequence length="130" mass="15276">METSSKLRRSTKREYYWFSRHFIVTSLLIFILIWSFVGGYDNKILPNRNWVLILQCIVLMGMLFAYFGLIFYNDDILAPNLDDMRTITDSHACIVTTDKDDLVKNFAFKETSGVIDLPIMDVCDVLYRER</sequence>
<dbReference type="STRING" id="1071382.H2AVS2"/>
<dbReference type="HOGENOM" id="CLU_081616_4_0_1"/>
<dbReference type="OrthoDB" id="690928at2759"/>
<dbReference type="PANTHER" id="PTHR46346">
    <property type="entry name" value="PHOSPHATIDYLINOSITOL N-ACETYLGLUCOSAMINYLTRANSFERASE SUBUNIT P"/>
    <property type="match status" value="1"/>
</dbReference>
<proteinExistence type="predicted"/>
<dbReference type="FunCoup" id="H2AVS2">
    <property type="interactions" value="58"/>
</dbReference>
<dbReference type="RefSeq" id="XP_003957607.1">
    <property type="nucleotide sequence ID" value="XM_003957558.1"/>
</dbReference>
<feature type="transmembrane region" description="Helical" evidence="5">
    <location>
        <begin position="21"/>
        <end position="40"/>
    </location>
</feature>
<dbReference type="GO" id="GO:0006506">
    <property type="term" value="P:GPI anchor biosynthetic process"/>
    <property type="evidence" value="ECO:0007669"/>
    <property type="project" value="EnsemblFungi"/>
</dbReference>
<dbReference type="Proteomes" id="UP000005220">
    <property type="component" value="Chromosome 5"/>
</dbReference>
<keyword evidence="4 5" id="KW-0472">Membrane</keyword>
<dbReference type="GO" id="GO:0008194">
    <property type="term" value="F:UDP-glycosyltransferase activity"/>
    <property type="evidence" value="ECO:0007669"/>
    <property type="project" value="EnsemblFungi"/>
</dbReference>
<evidence type="ECO:0000256" key="3">
    <source>
        <dbReference type="ARBA" id="ARBA00022989"/>
    </source>
</evidence>
<dbReference type="KEGG" id="kaf:KAFR_0E03200"/>
<keyword evidence="3 5" id="KW-1133">Transmembrane helix</keyword>
<dbReference type="InterPro" id="IPR052263">
    <property type="entry name" value="GPI_Anchor_Biosynth"/>
</dbReference>
<gene>
    <name evidence="7" type="primary">KAFR0E03200</name>
    <name evidence="7" type="ORF">KAFR_0E03200</name>
</gene>
<evidence type="ECO:0000256" key="2">
    <source>
        <dbReference type="ARBA" id="ARBA00022692"/>
    </source>
</evidence>
<evidence type="ECO:0000256" key="1">
    <source>
        <dbReference type="ARBA" id="ARBA00004141"/>
    </source>
</evidence>
<feature type="transmembrane region" description="Helical" evidence="5">
    <location>
        <begin position="52"/>
        <end position="72"/>
    </location>
</feature>
<feature type="domain" description="PIG-P" evidence="6">
    <location>
        <begin position="12"/>
        <end position="127"/>
    </location>
</feature>
<evidence type="ECO:0000313" key="7">
    <source>
        <dbReference type="EMBL" id="CCF58472.1"/>
    </source>
</evidence>
<organism evidence="7 8">
    <name type="scientific">Kazachstania africana (strain ATCC 22294 / BCRC 22015 / CBS 2517 / CECT 1963 / NBRC 1671 / NRRL Y-8276)</name>
    <name type="common">Yeast</name>
    <name type="synonym">Kluyveromyces africanus</name>
    <dbReference type="NCBI Taxonomy" id="1071382"/>
    <lineage>
        <taxon>Eukaryota</taxon>
        <taxon>Fungi</taxon>
        <taxon>Dikarya</taxon>
        <taxon>Ascomycota</taxon>
        <taxon>Saccharomycotina</taxon>
        <taxon>Saccharomycetes</taxon>
        <taxon>Saccharomycetales</taxon>
        <taxon>Saccharomycetaceae</taxon>
        <taxon>Kazachstania</taxon>
    </lineage>
</organism>
<evidence type="ECO:0000256" key="4">
    <source>
        <dbReference type="ARBA" id="ARBA00023136"/>
    </source>
</evidence>
<dbReference type="InterPro" id="IPR013717">
    <property type="entry name" value="PIG-P"/>
</dbReference>
<dbReference type="eggNOG" id="KOG2257">
    <property type="taxonomic scope" value="Eukaryota"/>
</dbReference>
<name>H2AVS2_KAZAF</name>
<dbReference type="AlphaFoldDB" id="H2AVS2"/>
<dbReference type="Pfam" id="PF08510">
    <property type="entry name" value="PIG-P"/>
    <property type="match status" value="1"/>
</dbReference>
<evidence type="ECO:0000259" key="6">
    <source>
        <dbReference type="Pfam" id="PF08510"/>
    </source>
</evidence>
<dbReference type="EMBL" id="HE650825">
    <property type="protein sequence ID" value="CCF58472.1"/>
    <property type="molecule type" value="Genomic_DNA"/>
</dbReference>
<keyword evidence="8" id="KW-1185">Reference proteome</keyword>
<keyword evidence="2 5" id="KW-0812">Transmembrane</keyword>
<dbReference type="GO" id="GO:0000506">
    <property type="term" value="C:glycosylphosphatidylinositol-N-acetylglucosaminyltransferase (GPI-GnT) complex"/>
    <property type="evidence" value="ECO:0007669"/>
    <property type="project" value="EnsemblFungi"/>
</dbReference>
<dbReference type="InParanoid" id="H2AVS2"/>
<dbReference type="GeneID" id="13883209"/>
<dbReference type="PANTHER" id="PTHR46346:SF1">
    <property type="entry name" value="PHOSPHATIDYLINOSITOL N-ACETYLGLUCOSAMINYLTRANSFERASE SUBUNIT P"/>
    <property type="match status" value="1"/>
</dbReference>
<protein>
    <recommendedName>
        <fullName evidence="6">PIG-P domain-containing protein</fullName>
    </recommendedName>
</protein>
<comment type="subcellular location">
    <subcellularLocation>
        <location evidence="1">Membrane</location>
        <topology evidence="1">Multi-pass membrane protein</topology>
    </subcellularLocation>
</comment>
<accession>H2AVS2</accession>
<reference evidence="7 8" key="1">
    <citation type="journal article" date="2011" name="Proc. Natl. Acad. Sci. U.S.A.">
        <title>Evolutionary erosion of yeast sex chromosomes by mating-type switching accidents.</title>
        <authorList>
            <person name="Gordon J.L."/>
            <person name="Armisen D."/>
            <person name="Proux-Wera E."/>
            <person name="Oheigeartaigh S.S."/>
            <person name="Byrne K.P."/>
            <person name="Wolfe K.H."/>
        </authorList>
    </citation>
    <scope>NUCLEOTIDE SEQUENCE [LARGE SCALE GENOMIC DNA]</scope>
    <source>
        <strain evidence="8">ATCC 22294 / BCRC 22015 / CBS 2517 / CECT 1963 / NBRC 1671 / NRRL Y-8276</strain>
    </source>
</reference>
<evidence type="ECO:0000313" key="8">
    <source>
        <dbReference type="Proteomes" id="UP000005220"/>
    </source>
</evidence>
<evidence type="ECO:0000256" key="5">
    <source>
        <dbReference type="SAM" id="Phobius"/>
    </source>
</evidence>